<protein>
    <recommendedName>
        <fullName evidence="8">THAP-type domain-containing protein</fullName>
    </recommendedName>
</protein>
<feature type="compositionally biased region" description="Polar residues" evidence="7">
    <location>
        <begin position="106"/>
        <end position="121"/>
    </location>
</feature>
<dbReference type="PROSITE" id="PS50950">
    <property type="entry name" value="ZF_THAP"/>
    <property type="match status" value="1"/>
</dbReference>
<dbReference type="Pfam" id="PF12017">
    <property type="entry name" value="Tnp_P_element"/>
    <property type="match status" value="1"/>
</dbReference>
<dbReference type="Ensembl" id="ENSKMAT00000015373.1">
    <property type="protein sequence ID" value="ENSKMAP00000015154.1"/>
    <property type="gene ID" value="ENSKMAG00000011348.1"/>
</dbReference>
<reference evidence="9" key="2">
    <citation type="submission" date="2025-09" db="UniProtKB">
        <authorList>
            <consortium name="Ensembl"/>
        </authorList>
    </citation>
    <scope>IDENTIFICATION</scope>
</reference>
<feature type="coiled-coil region" evidence="6">
    <location>
        <begin position="132"/>
        <end position="173"/>
    </location>
</feature>
<evidence type="ECO:0000256" key="4">
    <source>
        <dbReference type="ARBA" id="ARBA00023125"/>
    </source>
</evidence>
<accession>A0A3Q3AUI6</accession>
<feature type="compositionally biased region" description="Basic residues" evidence="7">
    <location>
        <begin position="72"/>
        <end position="83"/>
    </location>
</feature>
<evidence type="ECO:0000256" key="5">
    <source>
        <dbReference type="PROSITE-ProRule" id="PRU00309"/>
    </source>
</evidence>
<dbReference type="AlphaFoldDB" id="A0A3Q3AUI6"/>
<evidence type="ECO:0000256" key="3">
    <source>
        <dbReference type="ARBA" id="ARBA00022833"/>
    </source>
</evidence>
<evidence type="ECO:0000313" key="9">
    <source>
        <dbReference type="Ensembl" id="ENSKMAP00000015154.1"/>
    </source>
</evidence>
<evidence type="ECO:0000256" key="1">
    <source>
        <dbReference type="ARBA" id="ARBA00022723"/>
    </source>
</evidence>
<dbReference type="InterPro" id="IPR006612">
    <property type="entry name" value="THAP_Znf"/>
</dbReference>
<keyword evidence="1" id="KW-0479">Metal-binding</keyword>
<feature type="domain" description="THAP-type" evidence="8">
    <location>
        <begin position="1"/>
        <end position="67"/>
    </location>
</feature>
<keyword evidence="3" id="KW-0862">Zinc</keyword>
<name>A0A3Q3AUI6_KRYMA</name>
<dbReference type="OMA" id="RTIAKWY"/>
<feature type="region of interest" description="Disordered" evidence="7">
    <location>
        <begin position="50"/>
        <end position="125"/>
    </location>
</feature>
<dbReference type="InterPro" id="IPR026521">
    <property type="entry name" value="THAP2"/>
</dbReference>
<keyword evidence="4 5" id="KW-0238">DNA-binding</keyword>
<organism evidence="9 10">
    <name type="scientific">Kryptolebias marmoratus</name>
    <name type="common">Mangrove killifish</name>
    <name type="synonym">Rivulus marmoratus</name>
    <dbReference type="NCBI Taxonomy" id="37003"/>
    <lineage>
        <taxon>Eukaryota</taxon>
        <taxon>Metazoa</taxon>
        <taxon>Chordata</taxon>
        <taxon>Craniata</taxon>
        <taxon>Vertebrata</taxon>
        <taxon>Euteleostomi</taxon>
        <taxon>Actinopterygii</taxon>
        <taxon>Neopterygii</taxon>
        <taxon>Teleostei</taxon>
        <taxon>Neoteleostei</taxon>
        <taxon>Acanthomorphata</taxon>
        <taxon>Ovalentaria</taxon>
        <taxon>Atherinomorphae</taxon>
        <taxon>Cyprinodontiformes</taxon>
        <taxon>Rivulidae</taxon>
        <taxon>Kryptolebias</taxon>
    </lineage>
</organism>
<keyword evidence="10" id="KW-1185">Reference proteome</keyword>
<dbReference type="GO" id="GO:0008270">
    <property type="term" value="F:zinc ion binding"/>
    <property type="evidence" value="ECO:0007669"/>
    <property type="project" value="UniProtKB-KW"/>
</dbReference>
<dbReference type="PANTHER" id="PTHR47696">
    <property type="entry name" value="THAP DOMAIN-CONTAINING PROTEIN 2"/>
    <property type="match status" value="1"/>
</dbReference>
<keyword evidence="2 5" id="KW-0863">Zinc-finger</keyword>
<dbReference type="PANTHER" id="PTHR47696:SF1">
    <property type="entry name" value="THAP DOMAIN-CONTAINING PROTEIN 2"/>
    <property type="match status" value="1"/>
</dbReference>
<dbReference type="Proteomes" id="UP000264800">
    <property type="component" value="Unplaced"/>
</dbReference>
<evidence type="ECO:0000313" key="10">
    <source>
        <dbReference type="Proteomes" id="UP000264800"/>
    </source>
</evidence>
<dbReference type="STRING" id="37003.ENSKMAP00000015154"/>
<dbReference type="GO" id="GO:0003677">
    <property type="term" value="F:DNA binding"/>
    <property type="evidence" value="ECO:0007669"/>
    <property type="project" value="UniProtKB-UniRule"/>
</dbReference>
<reference evidence="9" key="1">
    <citation type="submission" date="2025-08" db="UniProtKB">
        <authorList>
            <consortium name="Ensembl"/>
        </authorList>
    </citation>
    <scope>IDENTIFICATION</scope>
</reference>
<feature type="compositionally biased region" description="Polar residues" evidence="7">
    <location>
        <begin position="52"/>
        <end position="64"/>
    </location>
</feature>
<dbReference type="SUPFAM" id="SSF57716">
    <property type="entry name" value="Glucocorticoid receptor-like (DNA-binding domain)"/>
    <property type="match status" value="1"/>
</dbReference>
<dbReference type="Pfam" id="PF05485">
    <property type="entry name" value="THAP"/>
    <property type="match status" value="1"/>
</dbReference>
<evidence type="ECO:0000256" key="6">
    <source>
        <dbReference type="SAM" id="Coils"/>
    </source>
</evidence>
<proteinExistence type="predicted"/>
<keyword evidence="6" id="KW-0175">Coiled coil</keyword>
<dbReference type="GeneTree" id="ENSGT01120000274434"/>
<evidence type="ECO:0000259" key="8">
    <source>
        <dbReference type="PROSITE" id="PS50950"/>
    </source>
</evidence>
<evidence type="ECO:0000256" key="7">
    <source>
        <dbReference type="SAM" id="MobiDB-lite"/>
    </source>
</evidence>
<evidence type="ECO:0000256" key="2">
    <source>
        <dbReference type="ARBA" id="ARBA00022771"/>
    </source>
</evidence>
<dbReference type="SMART" id="SM00692">
    <property type="entry name" value="DM3"/>
    <property type="match status" value="1"/>
</dbReference>
<dbReference type="SMART" id="SM00980">
    <property type="entry name" value="THAP"/>
    <property type="match status" value="1"/>
</dbReference>
<dbReference type="InterPro" id="IPR021896">
    <property type="entry name" value="THAP9-like_HTH"/>
</dbReference>
<sequence length="295" mass="34091">MFDVRSFPKDDNLRSQWAEALNQEKQKGVLWQPGVGNYLCSDHFKPEDFDRTGQTTRLRPNTVPSVRLFPSRSRRKTPPKRTTRNSTDGRPPADDDPSSSSSPSSTQTEQTLDKTTSTSSVALDHAYQLPDAKELKSRLEKSNLKRRQLHIELKNTRDRLKRVQSSSKRLLDDLRDQNLITEELKAKLDSLGDIPLDLFANPAQCYSEDQRDFALQLHFYSPKAYEYLRSNAKFRIPLPHPKTLCRSVICFIVNSPFCFTLYIHLISKSSEGSWIYKLNDTCMRLRAYIKFFPVI</sequence>